<keyword evidence="4" id="KW-0732">Signal</keyword>
<dbReference type="PANTHER" id="PTHR10638:SF86">
    <property type="entry name" value="COPPER AMINE OXIDASE 1-RELATED"/>
    <property type="match status" value="1"/>
</dbReference>
<dbReference type="PANTHER" id="PTHR10638">
    <property type="entry name" value="COPPER AMINE OXIDASE"/>
    <property type="match status" value="1"/>
</dbReference>
<comment type="cofactor">
    <cofactor evidence="1">
        <name>Cu cation</name>
        <dbReference type="ChEBI" id="CHEBI:23378"/>
    </cofactor>
</comment>
<dbReference type="InterPro" id="IPR000269">
    <property type="entry name" value="Cu_amine_oxidase"/>
</dbReference>
<dbReference type="GO" id="GO:0005507">
    <property type="term" value="F:copper ion binding"/>
    <property type="evidence" value="ECO:0007669"/>
    <property type="project" value="InterPro"/>
</dbReference>
<name>A0A1T4X2X2_9GAMM</name>
<evidence type="ECO:0000256" key="2">
    <source>
        <dbReference type="ARBA" id="ARBA00011738"/>
    </source>
</evidence>
<feature type="chain" id="PRO_5012211032" description="Amine oxidase" evidence="4">
    <location>
        <begin position="26"/>
        <end position="381"/>
    </location>
</feature>
<keyword evidence="7" id="KW-1185">Reference proteome</keyword>
<proteinExistence type="inferred from homology"/>
<feature type="signal peptide" evidence="4">
    <location>
        <begin position="1"/>
        <end position="25"/>
    </location>
</feature>
<comment type="subunit">
    <text evidence="2">Homodimer.</text>
</comment>
<dbReference type="RefSeq" id="WP_078922936.1">
    <property type="nucleotide sequence ID" value="NZ_FUYB01000012.1"/>
</dbReference>
<gene>
    <name evidence="6" type="ORF">SAMN02745130_02464</name>
</gene>
<reference evidence="6 7" key="1">
    <citation type="submission" date="2017-02" db="EMBL/GenBank/DDBJ databases">
        <authorList>
            <person name="Peterson S.W."/>
        </authorList>
    </citation>
    <scope>NUCLEOTIDE SEQUENCE [LARGE SCALE GENOMIC DNA]</scope>
    <source>
        <strain evidence="6 7">ATCC 49788</strain>
    </source>
</reference>
<comment type="similarity">
    <text evidence="3">Belongs to the copper/topaquinone oxidase family.</text>
</comment>
<evidence type="ECO:0000256" key="4">
    <source>
        <dbReference type="SAM" id="SignalP"/>
    </source>
</evidence>
<dbReference type="EMBL" id="FUYB01000012">
    <property type="protein sequence ID" value="SKA83950.1"/>
    <property type="molecule type" value="Genomic_DNA"/>
</dbReference>
<evidence type="ECO:0000313" key="6">
    <source>
        <dbReference type="EMBL" id="SKA83950.1"/>
    </source>
</evidence>
<dbReference type="GO" id="GO:0009308">
    <property type="term" value="P:amine metabolic process"/>
    <property type="evidence" value="ECO:0007669"/>
    <property type="project" value="UniProtKB-UniRule"/>
</dbReference>
<evidence type="ECO:0000256" key="1">
    <source>
        <dbReference type="ARBA" id="ARBA00001935"/>
    </source>
</evidence>
<keyword evidence="3" id="KW-0186">Copper</keyword>
<dbReference type="InterPro" id="IPR015798">
    <property type="entry name" value="Cu_amine_oxidase_C"/>
</dbReference>
<protein>
    <recommendedName>
        <fullName evidence="3">Amine oxidase</fullName>
        <ecNumber evidence="3">1.4.3.-</ecNumber>
    </recommendedName>
</protein>
<keyword evidence="3" id="KW-0560">Oxidoreductase</keyword>
<comment type="PTM">
    <text evidence="3">Topaquinone (TPQ) is generated by copper-dependent autoxidation of a specific tyrosyl residue.</text>
</comment>
<dbReference type="EC" id="1.4.3.-" evidence="3"/>
<dbReference type="Proteomes" id="UP000190460">
    <property type="component" value="Unassembled WGS sequence"/>
</dbReference>
<evidence type="ECO:0000313" key="7">
    <source>
        <dbReference type="Proteomes" id="UP000190460"/>
    </source>
</evidence>
<dbReference type="STRING" id="92487.SAMN02745130_02464"/>
<comment type="cofactor">
    <cofactor evidence="3">
        <name>Cu cation</name>
        <dbReference type="ChEBI" id="CHEBI:23378"/>
    </cofactor>
    <text evidence="3">Contains 1 topaquinone per subunit.</text>
</comment>
<keyword evidence="3" id="KW-0801">TPQ</keyword>
<dbReference type="AlphaFoldDB" id="A0A1T4X2X2"/>
<evidence type="ECO:0000256" key="3">
    <source>
        <dbReference type="RuleBase" id="RU000672"/>
    </source>
</evidence>
<accession>A0A1T4X2X2</accession>
<dbReference type="Pfam" id="PF01179">
    <property type="entry name" value="Cu_amine_oxid"/>
    <property type="match status" value="1"/>
</dbReference>
<evidence type="ECO:0000259" key="5">
    <source>
        <dbReference type="Pfam" id="PF01179"/>
    </source>
</evidence>
<dbReference type="InterPro" id="IPR036460">
    <property type="entry name" value="Cu_amine_oxidase_C_sf"/>
</dbReference>
<dbReference type="SUPFAM" id="SSF49998">
    <property type="entry name" value="Amine oxidase catalytic domain"/>
    <property type="match status" value="1"/>
</dbReference>
<organism evidence="6 7">
    <name type="scientific">Thiothrix eikelboomii</name>
    <dbReference type="NCBI Taxonomy" id="92487"/>
    <lineage>
        <taxon>Bacteria</taxon>
        <taxon>Pseudomonadati</taxon>
        <taxon>Pseudomonadota</taxon>
        <taxon>Gammaproteobacteria</taxon>
        <taxon>Thiotrichales</taxon>
        <taxon>Thiotrichaceae</taxon>
        <taxon>Thiothrix</taxon>
    </lineage>
</organism>
<keyword evidence="3" id="KW-0479">Metal-binding</keyword>
<dbReference type="GO" id="GO:0008131">
    <property type="term" value="F:primary methylamine oxidase activity"/>
    <property type="evidence" value="ECO:0007669"/>
    <property type="project" value="InterPro"/>
</dbReference>
<feature type="domain" description="Copper amine oxidase catalytic" evidence="5">
    <location>
        <begin position="48"/>
        <end position="380"/>
    </location>
</feature>
<dbReference type="Gene3D" id="2.70.98.20">
    <property type="entry name" value="Copper amine oxidase, catalytic domain"/>
    <property type="match status" value="1"/>
</dbReference>
<dbReference type="GO" id="GO:0048038">
    <property type="term" value="F:quinone binding"/>
    <property type="evidence" value="ECO:0007669"/>
    <property type="project" value="InterPro"/>
</dbReference>
<sequence>MFFKYLSLTQLGFIIGLLCSPIANAAPEPSHRCAAANTISKTFPSGATWQLCAEMRPEEGLTLSQVYYAAPKKPARRVLGEASLSQLETVFDTETVPRYLVTQHGLGRNLQPLTATDCPNGSIKTMLQTKALCRNTQEYGYQYKYQTQRQGSFFELITHYNLAPQIYSVRWRFYENGIIEPAIGVSGQLSKAASNRLENFTLHAGWRLDFDLGATGSNDQILEVTSTPTEDRLRKRVSIATMGREHARLEDPELKRLWMIRDGTTPYEGISVPAYDLVPNQYTDSRLNPFSEPWLKWDIYFSKYNPCERYAADNRLNDCPAKNTHAVRYISNKESIDGADSVVWYKQTYHHIVRSDDALRLGTVWSSFQLVPRDWHSQNQF</sequence>